<dbReference type="PANTHER" id="PTHR35850:SF1">
    <property type="entry name" value="TYPE VI SECRETION SYSTEM SHEATH PROTEIN TSSB1"/>
    <property type="match status" value="1"/>
</dbReference>
<evidence type="ECO:0000313" key="2">
    <source>
        <dbReference type="Proteomes" id="UP001219349"/>
    </source>
</evidence>
<dbReference type="EMBL" id="CP067136">
    <property type="protein sequence ID" value="WCR06211.1"/>
    <property type="molecule type" value="Genomic_DNA"/>
</dbReference>
<dbReference type="InterPro" id="IPR008312">
    <property type="entry name" value="T6SS_TssB1"/>
</dbReference>
<sequence>MASIHKKLENVRKPRVHIKYEVETEGAMLEKELPFVVGVLGDFSGNPTQDLKPFGERKFVQIDRDNFDTVMARMTPGLNLQVENTLSEEDETMRVNLAFSKLDDFEPAQVVDQVPALKKLLESRNQLRDLMAKADRSEDLETLLEGILQDNEAVRRLMDELGARAADKGTA</sequence>
<dbReference type="RefSeq" id="WP_271883922.1">
    <property type="nucleotide sequence ID" value="NZ_CP067136.1"/>
</dbReference>
<proteinExistence type="predicted"/>
<accession>A0ABY7SGS9</accession>
<protein>
    <submittedName>
        <fullName evidence="1">Type VI secretion system contractile sheath small subunit</fullName>
    </submittedName>
</protein>
<dbReference type="PANTHER" id="PTHR35850">
    <property type="entry name" value="CYTOPLASMIC PROTEIN-RELATED"/>
    <property type="match status" value="1"/>
</dbReference>
<reference evidence="1 2" key="1">
    <citation type="submission" date="2021-01" db="EMBL/GenBank/DDBJ databases">
        <title>Biogeographic distribution of Paracoccus.</title>
        <authorList>
            <person name="Hollensteiner J."/>
            <person name="Leineberger J."/>
            <person name="Brinkhoff T."/>
            <person name="Daniel R."/>
        </authorList>
    </citation>
    <scope>NUCLEOTIDE SEQUENCE [LARGE SCALE GENOMIC DNA]</scope>
    <source>
        <strain evidence="1 2">KCTC 22803</strain>
    </source>
</reference>
<dbReference type="Proteomes" id="UP001219349">
    <property type="component" value="Chromosome"/>
</dbReference>
<dbReference type="Pfam" id="PF05591">
    <property type="entry name" value="T6SS_VipA"/>
    <property type="match status" value="1"/>
</dbReference>
<dbReference type="PIRSF" id="PIRSF028301">
    <property type="entry name" value="UCP028301"/>
    <property type="match status" value="1"/>
</dbReference>
<keyword evidence="2" id="KW-1185">Reference proteome</keyword>
<name>A0ABY7SGS9_9RHOB</name>
<gene>
    <name evidence="1" type="primary">tssB</name>
    <name evidence="1" type="ORF">JHX87_11990</name>
</gene>
<dbReference type="NCBIfam" id="TIGR03358">
    <property type="entry name" value="VI_chp_5"/>
    <property type="match status" value="1"/>
</dbReference>
<organism evidence="1 2">
    <name type="scientific">Paracoccus fistulariae</name>
    <dbReference type="NCBI Taxonomy" id="658446"/>
    <lineage>
        <taxon>Bacteria</taxon>
        <taxon>Pseudomonadati</taxon>
        <taxon>Pseudomonadota</taxon>
        <taxon>Alphaproteobacteria</taxon>
        <taxon>Rhodobacterales</taxon>
        <taxon>Paracoccaceae</taxon>
        <taxon>Paracoccus</taxon>
    </lineage>
</organism>
<evidence type="ECO:0000313" key="1">
    <source>
        <dbReference type="EMBL" id="WCR06211.1"/>
    </source>
</evidence>